<dbReference type="Proteomes" id="UP000231637">
    <property type="component" value="Chromosome"/>
</dbReference>
<dbReference type="AlphaFoldDB" id="A0A2K8L1A1"/>
<reference evidence="1 2" key="1">
    <citation type="submission" date="2016-12" db="EMBL/GenBank/DDBJ databases">
        <title>Isolation and genomic insights into novel planktonic Zetaproteobacteria from stratified waters of the Chesapeake Bay.</title>
        <authorList>
            <person name="McAllister S.M."/>
            <person name="Kato S."/>
            <person name="Chan C.S."/>
            <person name="Chiu B.K."/>
            <person name="Field E.K."/>
        </authorList>
    </citation>
    <scope>NUCLEOTIDE SEQUENCE [LARGE SCALE GENOMIC DNA]</scope>
    <source>
        <strain evidence="1 2">CP-8</strain>
    </source>
</reference>
<dbReference type="KEGG" id="mfn:Ga0123462_0217"/>
<dbReference type="RefSeq" id="WP_100264612.1">
    <property type="nucleotide sequence ID" value="NZ_CP018800.1"/>
</dbReference>
<dbReference type="OrthoDB" id="5292255at2"/>
<dbReference type="SUPFAM" id="SSF52540">
    <property type="entry name" value="P-loop containing nucleoside triphosphate hydrolases"/>
    <property type="match status" value="1"/>
</dbReference>
<proteinExistence type="predicted"/>
<dbReference type="EMBL" id="CP018800">
    <property type="protein sequence ID" value="ATX81095.1"/>
    <property type="molecule type" value="Genomic_DNA"/>
</dbReference>
<name>A0A2K8L1A1_9PROT</name>
<keyword evidence="2" id="KW-1185">Reference proteome</keyword>
<organism evidence="1 2">
    <name type="scientific">Mariprofundus ferrinatatus</name>
    <dbReference type="NCBI Taxonomy" id="1921087"/>
    <lineage>
        <taxon>Bacteria</taxon>
        <taxon>Pseudomonadati</taxon>
        <taxon>Pseudomonadota</taxon>
        <taxon>Candidatius Mariprofundia</taxon>
        <taxon>Mariprofundales</taxon>
        <taxon>Mariprofundaceae</taxon>
        <taxon>Mariprofundus</taxon>
    </lineage>
</organism>
<sequence>MTTKKNQLRLQLPLPVSYDYHSWLRHSGVEEACNRLALWTVHGGRVWLDSVTVAGKSHLLRTMAADHPSIALLEICGDEYSGASWHLVQQWMKGLEARSHWMIDIQAGPLPQAVAHALFHVLERARDLQRPLIVAWRGNVDPLPPELSSRLLAMEKITLSPPRDDALLLQILGNSAGKLQWDIREQVLQSMLTYLPRDLDILVSSLRELERLSFEQKHKPGPAWVKQQLIRIAEELHPRLL</sequence>
<accession>A0A2K8L1A1</accession>
<evidence type="ECO:0000313" key="1">
    <source>
        <dbReference type="EMBL" id="ATX81095.1"/>
    </source>
</evidence>
<dbReference type="Gene3D" id="1.10.8.60">
    <property type="match status" value="1"/>
</dbReference>
<dbReference type="InterPro" id="IPR027417">
    <property type="entry name" value="P-loop_NTPase"/>
</dbReference>
<evidence type="ECO:0000313" key="2">
    <source>
        <dbReference type="Proteomes" id="UP000231637"/>
    </source>
</evidence>
<protein>
    <submittedName>
        <fullName evidence="1">Uncharacterized protein</fullName>
    </submittedName>
</protein>
<gene>
    <name evidence="1" type="ORF">Ga0123462_0217</name>
</gene>